<dbReference type="SUPFAM" id="SSF46689">
    <property type="entry name" value="Homeodomain-like"/>
    <property type="match status" value="1"/>
</dbReference>
<dbReference type="AlphaFoldDB" id="A0A2V4AEQ3"/>
<gene>
    <name evidence="4" type="ORF">BAY60_34195</name>
    <name evidence="3" type="ORF">BAY60_34230</name>
    <name evidence="2" type="ORF">BAY60_34250</name>
</gene>
<keyword evidence="1" id="KW-0175">Coiled coil</keyword>
<dbReference type="Pfam" id="PF01527">
    <property type="entry name" value="HTH_Tnp_1"/>
    <property type="match status" value="1"/>
</dbReference>
<dbReference type="GO" id="GO:0004803">
    <property type="term" value="F:transposase activity"/>
    <property type="evidence" value="ECO:0007669"/>
    <property type="project" value="InterPro"/>
</dbReference>
<comment type="caution">
    <text evidence="3">The sequence shown here is derived from an EMBL/GenBank/DDBJ whole genome shotgun (WGS) entry which is preliminary data.</text>
</comment>
<dbReference type="InterPro" id="IPR009057">
    <property type="entry name" value="Homeodomain-like_sf"/>
</dbReference>
<dbReference type="InterPro" id="IPR002514">
    <property type="entry name" value="Transposase_8"/>
</dbReference>
<proteinExistence type="predicted"/>
<evidence type="ECO:0000313" key="5">
    <source>
        <dbReference type="Proteomes" id="UP000249915"/>
    </source>
</evidence>
<feature type="coiled-coil region" evidence="1">
    <location>
        <begin position="55"/>
        <end position="87"/>
    </location>
</feature>
<dbReference type="EMBL" id="MASW01000013">
    <property type="protein sequence ID" value="PXY17541.1"/>
    <property type="molecule type" value="Genomic_DNA"/>
</dbReference>
<dbReference type="GO" id="GO:0003677">
    <property type="term" value="F:DNA binding"/>
    <property type="evidence" value="ECO:0007669"/>
    <property type="project" value="InterPro"/>
</dbReference>
<keyword evidence="5" id="KW-1185">Reference proteome</keyword>
<organism evidence="3 5">
    <name type="scientific">Prauserella muralis</name>
    <dbReference type="NCBI Taxonomy" id="588067"/>
    <lineage>
        <taxon>Bacteria</taxon>
        <taxon>Bacillati</taxon>
        <taxon>Actinomycetota</taxon>
        <taxon>Actinomycetes</taxon>
        <taxon>Pseudonocardiales</taxon>
        <taxon>Pseudonocardiaceae</taxon>
        <taxon>Prauserella</taxon>
    </lineage>
</organism>
<dbReference type="PANTHER" id="PTHR33215">
    <property type="entry name" value="PROTEIN DISTAL ANTENNA"/>
    <property type="match status" value="1"/>
</dbReference>
<name>A0A2V4AEQ3_9PSEU</name>
<dbReference type="Gene3D" id="1.10.10.60">
    <property type="entry name" value="Homeodomain-like"/>
    <property type="match status" value="1"/>
</dbReference>
<accession>A0A2V4AEQ3</accession>
<evidence type="ECO:0000313" key="4">
    <source>
        <dbReference type="EMBL" id="PXY17848.1"/>
    </source>
</evidence>
<evidence type="ECO:0000256" key="1">
    <source>
        <dbReference type="SAM" id="Coils"/>
    </source>
</evidence>
<sequence length="96" mass="11137">MGSTRRRFTEEYKAQAVAFVIDDHRPIVEVARNIGVHEMTLGKWVKKARESDDSVDKALEDSERAELERLRAENAELKMQVEFAKKVATWFAKDKQ</sequence>
<dbReference type="GO" id="GO:0006313">
    <property type="term" value="P:DNA transposition"/>
    <property type="evidence" value="ECO:0007669"/>
    <property type="project" value="InterPro"/>
</dbReference>
<evidence type="ECO:0000313" key="2">
    <source>
        <dbReference type="EMBL" id="PXY17541.1"/>
    </source>
</evidence>
<reference evidence="3 5" key="1">
    <citation type="submission" date="2016-07" db="EMBL/GenBank/DDBJ databases">
        <title>Draft genome sequence of Prauserella muralis DSM 45305, isolated from a mould-covered wall in an indoor environment.</title>
        <authorList>
            <person name="Ruckert C."/>
            <person name="Albersmeier A."/>
            <person name="Jiang C.-L."/>
            <person name="Jiang Y."/>
            <person name="Kalinowski J."/>
            <person name="Schneider O."/>
            <person name="Winkler A."/>
            <person name="Zotchev S.B."/>
        </authorList>
    </citation>
    <scope>NUCLEOTIDE SEQUENCE [LARGE SCALE GENOMIC DNA]</scope>
    <source>
        <strain evidence="3 5">DSM 45305</strain>
    </source>
</reference>
<dbReference type="RefSeq" id="WP_211330570.1">
    <property type="nucleotide sequence ID" value="NZ_MASW01000009.1"/>
</dbReference>
<dbReference type="InterPro" id="IPR051839">
    <property type="entry name" value="RD_transcriptional_regulator"/>
</dbReference>
<dbReference type="EMBL" id="MASW01000009">
    <property type="protein sequence ID" value="PXY17848.1"/>
    <property type="molecule type" value="Genomic_DNA"/>
</dbReference>
<protein>
    <submittedName>
        <fullName evidence="3">Transposase</fullName>
    </submittedName>
</protein>
<dbReference type="EMBL" id="MASW01000011">
    <property type="protein sequence ID" value="PXY17631.1"/>
    <property type="molecule type" value="Genomic_DNA"/>
</dbReference>
<evidence type="ECO:0000313" key="3">
    <source>
        <dbReference type="EMBL" id="PXY17631.1"/>
    </source>
</evidence>
<dbReference type="PANTHER" id="PTHR33215:SF13">
    <property type="entry name" value="PROTEIN DISTAL ANTENNA"/>
    <property type="match status" value="1"/>
</dbReference>
<dbReference type="Proteomes" id="UP000249915">
    <property type="component" value="Unassembled WGS sequence"/>
</dbReference>